<dbReference type="KEGG" id="tap:GZ22_04870"/>
<keyword evidence="1" id="KW-0472">Membrane</keyword>
<evidence type="ECO:0000313" key="3">
    <source>
        <dbReference type="EMBL" id="AIF66029.1"/>
    </source>
</evidence>
<feature type="signal peptide" evidence="2">
    <location>
        <begin position="1"/>
        <end position="24"/>
    </location>
</feature>
<organism evidence="3 4">
    <name type="scientific">Terribacillus saccharophilus</name>
    <dbReference type="NCBI Taxonomy" id="361277"/>
    <lineage>
        <taxon>Bacteria</taxon>
        <taxon>Bacillati</taxon>
        <taxon>Bacillota</taxon>
        <taxon>Bacilli</taxon>
        <taxon>Bacillales</taxon>
        <taxon>Bacillaceae</taxon>
        <taxon>Terribacillus</taxon>
    </lineage>
</organism>
<dbReference type="RefSeq" id="WP_038559253.1">
    <property type="nucleotide sequence ID" value="NZ_CP008876.1"/>
</dbReference>
<keyword evidence="2" id="KW-0732">Signal</keyword>
<evidence type="ECO:0000313" key="4">
    <source>
        <dbReference type="Proteomes" id="UP000027980"/>
    </source>
</evidence>
<name>A0A075LHY9_9BACI</name>
<dbReference type="GeneID" id="34221656"/>
<protein>
    <submittedName>
        <fullName evidence="3">Copper amine oxidase</fullName>
    </submittedName>
</protein>
<gene>
    <name evidence="3" type="ORF">GZ22_04870</name>
</gene>
<dbReference type="EMBL" id="CP008876">
    <property type="protein sequence ID" value="AIF66029.1"/>
    <property type="molecule type" value="Genomic_DNA"/>
</dbReference>
<accession>A0A075LHY9</accession>
<dbReference type="Proteomes" id="UP000027980">
    <property type="component" value="Chromosome"/>
</dbReference>
<evidence type="ECO:0000256" key="1">
    <source>
        <dbReference type="SAM" id="Phobius"/>
    </source>
</evidence>
<keyword evidence="1" id="KW-0812">Transmembrane</keyword>
<dbReference type="AlphaFoldDB" id="A0A075LHY9"/>
<feature type="chain" id="PRO_5001707829" evidence="2">
    <location>
        <begin position="25"/>
        <end position="444"/>
    </location>
</feature>
<reference evidence="3 4" key="1">
    <citation type="submission" date="2014-07" db="EMBL/GenBank/DDBJ databases">
        <title>Complete genome sequence of a moderately halophilic bacterium Terribacillus aidingensis MP602, isolated from Cryptomeria fortunei in Tianmu mountain in China.</title>
        <authorList>
            <person name="Wang Y."/>
            <person name="Lu P."/>
            <person name="Zhang L."/>
        </authorList>
    </citation>
    <scope>NUCLEOTIDE SEQUENCE [LARGE SCALE GENOMIC DNA]</scope>
    <source>
        <strain evidence="3 4">MP602</strain>
    </source>
</reference>
<feature type="transmembrane region" description="Helical" evidence="1">
    <location>
        <begin position="419"/>
        <end position="436"/>
    </location>
</feature>
<dbReference type="HOGENOM" id="CLU_037736_0_0_9"/>
<keyword evidence="1" id="KW-1133">Transmembrane helix</keyword>
<dbReference type="OrthoDB" id="2657432at2"/>
<evidence type="ECO:0000256" key="2">
    <source>
        <dbReference type="SAM" id="SignalP"/>
    </source>
</evidence>
<proteinExistence type="predicted"/>
<sequence>MKMKKLLAPALGLALVFPAVGVQAEEAPTVTTPAADLRANLDHLLSEHYTLAVESMMKTYDGAPDAAAAQAALEQNGEDMTPAIASIYGEEAAQQFEDIFTPHNMYTDDLAKAVKDGDEEAEAKAEQEVEDFANEFGSFLSTATEGNLPEEAAIEAVQAHEDYVQDTFDAYVEGDYKSAYSDYLKGFDNIFDISKALSGAITAQSPDKFENTAVDTQAADLRSAMNKLAAEHFALAEMSLAKGAMGAEDYDFVTWAEDQNTADFKAAIASVYGDEGADQFEQIWTTDHINAQGDLASAVANEDQEGIDAAKSRLENDFASKFGEFLGTATEGNLPADAAKDAIMQHENSVIMTFEQHVAGDYEQSYQTYRDGYALMFTIGQTLSDAIVKQNPNMFAGQNMPEAMPNTGLGDGNDHTASIIWVTAAGLFVVGSGFLIQRKANKLK</sequence>